<dbReference type="AlphaFoldDB" id="A0A0A8ZVX1"/>
<reference evidence="1" key="2">
    <citation type="journal article" date="2015" name="Data Brief">
        <title>Shoot transcriptome of the giant reed, Arundo donax.</title>
        <authorList>
            <person name="Barrero R.A."/>
            <person name="Guerrero F.D."/>
            <person name="Moolhuijzen P."/>
            <person name="Goolsby J.A."/>
            <person name="Tidwell J."/>
            <person name="Bellgard S.E."/>
            <person name="Bellgard M.I."/>
        </authorList>
    </citation>
    <scope>NUCLEOTIDE SEQUENCE</scope>
    <source>
        <tissue evidence="1">Shoot tissue taken approximately 20 cm above the soil surface</tissue>
    </source>
</reference>
<sequence>MCRRSPQSLFHMISFWYYFWCKRAHEVDCTKVYLGKKNVTKTHRMILLGVVGHVRTCFT</sequence>
<protein>
    <submittedName>
        <fullName evidence="1">Uncharacterized protein</fullName>
    </submittedName>
</protein>
<proteinExistence type="predicted"/>
<evidence type="ECO:0000313" key="1">
    <source>
        <dbReference type="EMBL" id="JAD40900.1"/>
    </source>
</evidence>
<reference evidence="1" key="1">
    <citation type="submission" date="2014-09" db="EMBL/GenBank/DDBJ databases">
        <authorList>
            <person name="Magalhaes I.L.F."/>
            <person name="Oliveira U."/>
            <person name="Santos F.R."/>
            <person name="Vidigal T.H.D.A."/>
            <person name="Brescovit A.D."/>
            <person name="Santos A.J."/>
        </authorList>
    </citation>
    <scope>NUCLEOTIDE SEQUENCE</scope>
    <source>
        <tissue evidence="1">Shoot tissue taken approximately 20 cm above the soil surface</tissue>
    </source>
</reference>
<dbReference type="EMBL" id="GBRH01256995">
    <property type="protein sequence ID" value="JAD40900.1"/>
    <property type="molecule type" value="Transcribed_RNA"/>
</dbReference>
<name>A0A0A8ZVX1_ARUDO</name>
<accession>A0A0A8ZVX1</accession>
<organism evidence="1">
    <name type="scientific">Arundo donax</name>
    <name type="common">Giant reed</name>
    <name type="synonym">Donax arundinaceus</name>
    <dbReference type="NCBI Taxonomy" id="35708"/>
    <lineage>
        <taxon>Eukaryota</taxon>
        <taxon>Viridiplantae</taxon>
        <taxon>Streptophyta</taxon>
        <taxon>Embryophyta</taxon>
        <taxon>Tracheophyta</taxon>
        <taxon>Spermatophyta</taxon>
        <taxon>Magnoliopsida</taxon>
        <taxon>Liliopsida</taxon>
        <taxon>Poales</taxon>
        <taxon>Poaceae</taxon>
        <taxon>PACMAD clade</taxon>
        <taxon>Arundinoideae</taxon>
        <taxon>Arundineae</taxon>
        <taxon>Arundo</taxon>
    </lineage>
</organism>